<dbReference type="Pfam" id="PF02525">
    <property type="entry name" value="Flavodoxin_2"/>
    <property type="match status" value="1"/>
</dbReference>
<keyword evidence="6" id="KW-1185">Reference proteome</keyword>
<dbReference type="InterPro" id="IPR029039">
    <property type="entry name" value="Flavoprotein-like_sf"/>
</dbReference>
<dbReference type="AlphaFoldDB" id="A0AAD1DPL1"/>
<evidence type="ECO:0000313" key="4">
    <source>
        <dbReference type="EMBL" id="AZA98016.1"/>
    </source>
</evidence>
<evidence type="ECO:0000313" key="6">
    <source>
        <dbReference type="Proteomes" id="UP000281741"/>
    </source>
</evidence>
<dbReference type="EMBL" id="CP033915">
    <property type="protein sequence ID" value="AZA88864.1"/>
    <property type="molecule type" value="Genomic_DNA"/>
</dbReference>
<dbReference type="PANTHER" id="PTHR47307">
    <property type="entry name" value="GLUTATHIONE-REGULATED POTASSIUM-EFFLUX SYSTEM ANCILLARY PROTEIN KEFG"/>
    <property type="match status" value="1"/>
</dbReference>
<accession>A0AAD1DPL1</accession>
<dbReference type="GO" id="GO:0010181">
    <property type="term" value="F:FMN binding"/>
    <property type="evidence" value="ECO:0007669"/>
    <property type="project" value="TreeGrafter"/>
</dbReference>
<reference evidence="5 6" key="1">
    <citation type="submission" date="2018-11" db="EMBL/GenBank/DDBJ databases">
        <title>Proposal to divide the Flavobacteriaceae and reorganize its genera based on Amino Acid Identity values calculated from whole genome sequences.</title>
        <authorList>
            <person name="Nicholson A.C."/>
            <person name="Gulvik C.A."/>
            <person name="Whitney A.M."/>
            <person name="Humrighouse B.W."/>
            <person name="Bell M."/>
            <person name="Holmes B."/>
            <person name="Steigerwalt A.G."/>
            <person name="Villarma A."/>
            <person name="Sheth M."/>
            <person name="Batra D."/>
            <person name="Pryor J."/>
            <person name="Bernardet J.-F."/>
            <person name="Hugo C."/>
            <person name="Kampfer P."/>
            <person name="Newman J."/>
            <person name="McQuiston J.R."/>
        </authorList>
    </citation>
    <scope>NUCLEOTIDE SEQUENCE [LARGE SCALE GENOMIC DNA]</scope>
    <source>
        <strain evidence="3 5">G0207</strain>
        <strain evidence="4 6">H5143</strain>
    </source>
</reference>
<dbReference type="InterPro" id="IPR046980">
    <property type="entry name" value="KefG/KefF"/>
</dbReference>
<gene>
    <name evidence="3" type="ORF">EG349_01050</name>
    <name evidence="4" type="ORF">EG353_19520</name>
</gene>
<dbReference type="SUPFAM" id="SSF52218">
    <property type="entry name" value="Flavoproteins"/>
    <property type="match status" value="1"/>
</dbReference>
<dbReference type="EMBL" id="CP033912">
    <property type="protein sequence ID" value="AZA98016.1"/>
    <property type="molecule type" value="Genomic_DNA"/>
</dbReference>
<proteinExistence type="predicted"/>
<evidence type="ECO:0000259" key="2">
    <source>
        <dbReference type="Pfam" id="PF02525"/>
    </source>
</evidence>
<keyword evidence="1" id="KW-0560">Oxidoreductase</keyword>
<evidence type="ECO:0000313" key="3">
    <source>
        <dbReference type="EMBL" id="AZA88864.1"/>
    </source>
</evidence>
<dbReference type="InterPro" id="IPR032710">
    <property type="entry name" value="NTF2-like_dom_sf"/>
</dbReference>
<protein>
    <submittedName>
        <fullName evidence="3">Flavodoxin family protein</fullName>
    </submittedName>
</protein>
<dbReference type="Proteomes" id="UP000281741">
    <property type="component" value="Chromosome"/>
</dbReference>
<dbReference type="GO" id="GO:0003955">
    <property type="term" value="F:NAD(P)H dehydrogenase (quinone) activity"/>
    <property type="evidence" value="ECO:0007669"/>
    <property type="project" value="TreeGrafter"/>
</dbReference>
<name>A0AAD1DPL1_9FLAO</name>
<dbReference type="Gene3D" id="3.40.50.360">
    <property type="match status" value="1"/>
</dbReference>
<organism evidence="3 5">
    <name type="scientific">Chryseobacterium shandongense</name>
    <dbReference type="NCBI Taxonomy" id="1493872"/>
    <lineage>
        <taxon>Bacteria</taxon>
        <taxon>Pseudomonadati</taxon>
        <taxon>Bacteroidota</taxon>
        <taxon>Flavobacteriia</taxon>
        <taxon>Flavobacteriales</taxon>
        <taxon>Weeksellaceae</taxon>
        <taxon>Chryseobacterium group</taxon>
        <taxon>Chryseobacterium</taxon>
    </lineage>
</organism>
<dbReference type="GO" id="GO:0009055">
    <property type="term" value="F:electron transfer activity"/>
    <property type="evidence" value="ECO:0007669"/>
    <property type="project" value="TreeGrafter"/>
</dbReference>
<dbReference type="InterPro" id="IPR003680">
    <property type="entry name" value="Flavodoxin_fold"/>
</dbReference>
<feature type="domain" description="Flavodoxin-like fold" evidence="2">
    <location>
        <begin position="2"/>
        <end position="156"/>
    </location>
</feature>
<evidence type="ECO:0000313" key="5">
    <source>
        <dbReference type="Proteomes" id="UP000274073"/>
    </source>
</evidence>
<sequence>MLVILSHPNLENSIANKTIIEQLSKRFEQIEIRHLETLYPDYKIDVEGEQAALLTADFLIFQHPFYWYSTPPMLKKYLDDVMTPGFAIGVGGDKLKGKQFLQSITLAGSQQSYTALGYNHFRVQEFLKPMEQTAFHTQMIYNLPIYSHRNEYKPEVFSSVSEVKENAVTHAEKVIEKIEDFLNGNKSNVAAFIYKWFEHFDMLDDQGYFIQYLDTDIEFTFPGYGTITGHESFKQWYTSVKEKFEKPLKHEVQNLVIEESFRNQFDIRFQVKFSAIQKESQKEFTVFESENWKLFWNETTDRPVIKKYTVSN</sequence>
<dbReference type="PANTHER" id="PTHR47307:SF1">
    <property type="entry name" value="GLUTATHIONE-REGULATED POTASSIUM-EFFLUX SYSTEM ANCILLARY PROTEIN KEFG"/>
    <property type="match status" value="1"/>
</dbReference>
<dbReference type="SUPFAM" id="SSF54427">
    <property type="entry name" value="NTF2-like"/>
    <property type="match status" value="1"/>
</dbReference>
<dbReference type="Proteomes" id="UP000274073">
    <property type="component" value="Chromosome"/>
</dbReference>
<evidence type="ECO:0000256" key="1">
    <source>
        <dbReference type="ARBA" id="ARBA00023002"/>
    </source>
</evidence>